<name>A0AAN6V4E0_9PEZI</name>
<evidence type="ECO:0000256" key="4">
    <source>
        <dbReference type="SAM" id="MobiDB-lite"/>
    </source>
</evidence>
<evidence type="ECO:0000313" key="5">
    <source>
        <dbReference type="EMBL" id="KAK4144673.1"/>
    </source>
</evidence>
<comment type="similarity">
    <text evidence="2">Belongs to the TLS1 family.</text>
</comment>
<evidence type="ECO:0000256" key="1">
    <source>
        <dbReference type="ARBA" id="ARBA00004123"/>
    </source>
</evidence>
<feature type="region of interest" description="Disordered" evidence="4">
    <location>
        <begin position="1"/>
        <end position="115"/>
    </location>
</feature>
<comment type="subcellular location">
    <subcellularLocation>
        <location evidence="1">Nucleus</location>
    </subcellularLocation>
</comment>
<dbReference type="GeneID" id="87816956"/>
<dbReference type="GO" id="GO:0005681">
    <property type="term" value="C:spliceosomal complex"/>
    <property type="evidence" value="ECO:0007669"/>
    <property type="project" value="TreeGrafter"/>
</dbReference>
<dbReference type="InterPro" id="IPR010756">
    <property type="entry name" value="Tls1-like"/>
</dbReference>
<evidence type="ECO:0000313" key="6">
    <source>
        <dbReference type="Proteomes" id="UP001302676"/>
    </source>
</evidence>
<dbReference type="GO" id="GO:0000398">
    <property type="term" value="P:mRNA splicing, via spliceosome"/>
    <property type="evidence" value="ECO:0007669"/>
    <property type="project" value="TreeGrafter"/>
</dbReference>
<keyword evidence="3" id="KW-0539">Nucleus</keyword>
<evidence type="ECO:0000256" key="2">
    <source>
        <dbReference type="ARBA" id="ARBA00007643"/>
    </source>
</evidence>
<dbReference type="Pfam" id="PF07052">
    <property type="entry name" value="Hep_59"/>
    <property type="match status" value="1"/>
</dbReference>
<reference evidence="5" key="1">
    <citation type="journal article" date="2023" name="Mol. Phylogenet. Evol.">
        <title>Genome-scale phylogeny and comparative genomics of the fungal order Sordariales.</title>
        <authorList>
            <person name="Hensen N."/>
            <person name="Bonometti L."/>
            <person name="Westerberg I."/>
            <person name="Brannstrom I.O."/>
            <person name="Guillou S."/>
            <person name="Cros-Aarteil S."/>
            <person name="Calhoun S."/>
            <person name="Haridas S."/>
            <person name="Kuo A."/>
            <person name="Mondo S."/>
            <person name="Pangilinan J."/>
            <person name="Riley R."/>
            <person name="LaButti K."/>
            <person name="Andreopoulos B."/>
            <person name="Lipzen A."/>
            <person name="Chen C."/>
            <person name="Yan M."/>
            <person name="Daum C."/>
            <person name="Ng V."/>
            <person name="Clum A."/>
            <person name="Steindorff A."/>
            <person name="Ohm R.A."/>
            <person name="Martin F."/>
            <person name="Silar P."/>
            <person name="Natvig D.O."/>
            <person name="Lalanne C."/>
            <person name="Gautier V."/>
            <person name="Ament-Velasquez S.L."/>
            <person name="Kruys A."/>
            <person name="Hutchinson M.I."/>
            <person name="Powell A.J."/>
            <person name="Barry K."/>
            <person name="Miller A.N."/>
            <person name="Grigoriev I.V."/>
            <person name="Debuchy R."/>
            <person name="Gladieux P."/>
            <person name="Hiltunen Thoren M."/>
            <person name="Johannesson H."/>
        </authorList>
    </citation>
    <scope>NUCLEOTIDE SEQUENCE</scope>
    <source>
        <strain evidence="5">CBS 141.50</strain>
    </source>
</reference>
<comment type="caution">
    <text evidence="5">The sequence shown here is derived from an EMBL/GenBank/DDBJ whole genome shotgun (WGS) entry which is preliminary data.</text>
</comment>
<feature type="compositionally biased region" description="Low complexity" evidence="4">
    <location>
        <begin position="179"/>
        <end position="205"/>
    </location>
</feature>
<dbReference type="AlphaFoldDB" id="A0AAN6V4E0"/>
<dbReference type="PANTHER" id="PTHR13486:SF2">
    <property type="entry name" value="SPLICING FACTOR C9ORF78"/>
    <property type="match status" value="1"/>
</dbReference>
<protein>
    <submittedName>
        <fullName evidence="5">Hepatocellular carcinoma-associated antigen 59-domain-containing protein</fullName>
    </submittedName>
</protein>
<sequence>MEPINAEPDAAPPILFRPGKKRKNYRQRATGETDNAIDSNTTGEAETAQARVSADPPPSGNDRPMTTVGRGGSSEREEGLSVSEIRRLRNARKHRQGGVGFRASPSGFAGDGVTNEENSERGVVLHGNADAQQGAEAAVIGGISRRFAPQTGLVGELVNRHMEEYVESELARRKRHAAEAAAAQEALEQQQQQSREDSTTSTTGDGRSGTGSGPLPTGQIDSQRVMHGRLLEIDLGDEARARNIEMTERARRRLQGQIEEEEREEADGRQKKVRLGRDGKPLRSRNRRGSDDIQRDKLVEEFLSENRIDMYDSPSDQAAHQTTWEEEDGAADDRIAEEFRRDFMDAMAQRNRRRRATNAPKPGPPKNKDEILRGPKLGGSRNARAAMRDILLKEQVANKGRR</sequence>
<proteinExistence type="inferred from homology"/>
<feature type="region of interest" description="Disordered" evidence="4">
    <location>
        <begin position="254"/>
        <end position="385"/>
    </location>
</feature>
<feature type="compositionally biased region" description="Basic and acidic residues" evidence="4">
    <location>
        <begin position="73"/>
        <end position="87"/>
    </location>
</feature>
<evidence type="ECO:0000256" key="3">
    <source>
        <dbReference type="ARBA" id="ARBA00023242"/>
    </source>
</evidence>
<accession>A0AAN6V4E0</accession>
<organism evidence="5 6">
    <name type="scientific">Dichotomopilus funicola</name>
    <dbReference type="NCBI Taxonomy" id="1934379"/>
    <lineage>
        <taxon>Eukaryota</taxon>
        <taxon>Fungi</taxon>
        <taxon>Dikarya</taxon>
        <taxon>Ascomycota</taxon>
        <taxon>Pezizomycotina</taxon>
        <taxon>Sordariomycetes</taxon>
        <taxon>Sordariomycetidae</taxon>
        <taxon>Sordariales</taxon>
        <taxon>Chaetomiaceae</taxon>
        <taxon>Dichotomopilus</taxon>
    </lineage>
</organism>
<feature type="compositionally biased region" description="Polar residues" evidence="4">
    <location>
        <begin position="30"/>
        <end position="44"/>
    </location>
</feature>
<feature type="compositionally biased region" description="Basic and acidic residues" evidence="4">
    <location>
        <begin position="266"/>
        <end position="281"/>
    </location>
</feature>
<reference evidence="5" key="2">
    <citation type="submission" date="2023-05" db="EMBL/GenBank/DDBJ databases">
        <authorList>
            <consortium name="Lawrence Berkeley National Laboratory"/>
            <person name="Steindorff A."/>
            <person name="Hensen N."/>
            <person name="Bonometti L."/>
            <person name="Westerberg I."/>
            <person name="Brannstrom I.O."/>
            <person name="Guillou S."/>
            <person name="Cros-Aarteil S."/>
            <person name="Calhoun S."/>
            <person name="Haridas S."/>
            <person name="Kuo A."/>
            <person name="Mondo S."/>
            <person name="Pangilinan J."/>
            <person name="Riley R."/>
            <person name="Labutti K."/>
            <person name="Andreopoulos B."/>
            <person name="Lipzen A."/>
            <person name="Chen C."/>
            <person name="Yanf M."/>
            <person name="Daum C."/>
            <person name="Ng V."/>
            <person name="Clum A."/>
            <person name="Ohm R."/>
            <person name="Martin F."/>
            <person name="Silar P."/>
            <person name="Natvig D."/>
            <person name="Lalanne C."/>
            <person name="Gautier V."/>
            <person name="Ament-Velasquez S.L."/>
            <person name="Kruys A."/>
            <person name="Hutchinson M.I."/>
            <person name="Powell A.J."/>
            <person name="Barry K."/>
            <person name="Miller A.N."/>
            <person name="Grigoriev I.V."/>
            <person name="Debuchy R."/>
            <person name="Gladieux P."/>
            <person name="Thoren M.H."/>
            <person name="Johannesson H."/>
        </authorList>
    </citation>
    <scope>NUCLEOTIDE SEQUENCE</scope>
    <source>
        <strain evidence="5">CBS 141.50</strain>
    </source>
</reference>
<gene>
    <name evidence="5" type="ORF">C8A04DRAFT_27610</name>
</gene>
<feature type="compositionally biased region" description="Basic and acidic residues" evidence="4">
    <location>
        <begin position="288"/>
        <end position="310"/>
    </location>
</feature>
<feature type="compositionally biased region" description="Basic and acidic residues" evidence="4">
    <location>
        <begin position="331"/>
        <end position="344"/>
    </location>
</feature>
<keyword evidence="6" id="KW-1185">Reference proteome</keyword>
<dbReference type="PANTHER" id="PTHR13486">
    <property type="entry name" value="TELOMERE LENGTH AND SILENCING PROTEIN 1 TLS1 FAMILY MEMBER"/>
    <property type="match status" value="1"/>
</dbReference>
<dbReference type="RefSeq" id="XP_062638044.1">
    <property type="nucleotide sequence ID" value="XM_062780343.1"/>
</dbReference>
<dbReference type="Proteomes" id="UP001302676">
    <property type="component" value="Unassembled WGS sequence"/>
</dbReference>
<dbReference type="EMBL" id="MU853575">
    <property type="protein sequence ID" value="KAK4144673.1"/>
    <property type="molecule type" value="Genomic_DNA"/>
</dbReference>
<feature type="region of interest" description="Disordered" evidence="4">
    <location>
        <begin position="167"/>
        <end position="223"/>
    </location>
</feature>